<dbReference type="Pfam" id="PF05739">
    <property type="entry name" value="SNARE"/>
    <property type="match status" value="1"/>
</dbReference>
<evidence type="ECO:0000256" key="7">
    <source>
        <dbReference type="SAM" id="Phobius"/>
    </source>
</evidence>
<dbReference type="InterPro" id="IPR006012">
    <property type="entry name" value="Syntaxin/epimorphin_CS"/>
</dbReference>
<dbReference type="SUPFAM" id="SSF47661">
    <property type="entry name" value="t-snare proteins"/>
    <property type="match status" value="1"/>
</dbReference>
<dbReference type="CDD" id="cd00179">
    <property type="entry name" value="SynN"/>
    <property type="match status" value="1"/>
</dbReference>
<dbReference type="PROSITE" id="PS00914">
    <property type="entry name" value="SYNTAXIN"/>
    <property type="match status" value="1"/>
</dbReference>
<organism evidence="9 10">
    <name type="scientific">Trapa natans</name>
    <name type="common">Water chestnut</name>
    <dbReference type="NCBI Taxonomy" id="22666"/>
    <lineage>
        <taxon>Eukaryota</taxon>
        <taxon>Viridiplantae</taxon>
        <taxon>Streptophyta</taxon>
        <taxon>Embryophyta</taxon>
        <taxon>Tracheophyta</taxon>
        <taxon>Spermatophyta</taxon>
        <taxon>Magnoliopsida</taxon>
        <taxon>eudicotyledons</taxon>
        <taxon>Gunneridae</taxon>
        <taxon>Pentapetalae</taxon>
        <taxon>rosids</taxon>
        <taxon>malvids</taxon>
        <taxon>Myrtales</taxon>
        <taxon>Lythraceae</taxon>
        <taxon>Trapa</taxon>
    </lineage>
</organism>
<dbReference type="Gene3D" id="1.20.58.70">
    <property type="match status" value="1"/>
</dbReference>
<evidence type="ECO:0000313" key="10">
    <source>
        <dbReference type="Proteomes" id="UP001346149"/>
    </source>
</evidence>
<comment type="caution">
    <text evidence="9">The sequence shown here is derived from an EMBL/GenBank/DDBJ whole genome shotgun (WGS) entry which is preliminary data.</text>
</comment>
<evidence type="ECO:0000256" key="3">
    <source>
        <dbReference type="ARBA" id="ARBA00022927"/>
    </source>
</evidence>
<dbReference type="Proteomes" id="UP001346149">
    <property type="component" value="Unassembled WGS sequence"/>
</dbReference>
<dbReference type="AlphaFoldDB" id="A0AAN7M2H9"/>
<comment type="similarity">
    <text evidence="1 6">Belongs to the syntaxin family.</text>
</comment>
<accession>A0AAN7M2H9</accession>
<dbReference type="GO" id="GO:0006886">
    <property type="term" value="P:intracellular protein transport"/>
    <property type="evidence" value="ECO:0007669"/>
    <property type="project" value="InterPro"/>
</dbReference>
<dbReference type="GO" id="GO:0005886">
    <property type="term" value="C:plasma membrane"/>
    <property type="evidence" value="ECO:0007669"/>
    <property type="project" value="TreeGrafter"/>
</dbReference>
<dbReference type="FunFam" id="1.20.58.70:FF:000003">
    <property type="entry name" value="Qa-SNARE, Sso1/Syntaxin1-type, SYP12A-group"/>
    <property type="match status" value="1"/>
</dbReference>
<keyword evidence="2" id="KW-0813">Transport</keyword>
<evidence type="ECO:0000313" key="9">
    <source>
        <dbReference type="EMBL" id="KAK4797895.1"/>
    </source>
</evidence>
<dbReference type="GO" id="GO:0005484">
    <property type="term" value="F:SNAP receptor activity"/>
    <property type="evidence" value="ECO:0007669"/>
    <property type="project" value="InterPro"/>
</dbReference>
<keyword evidence="7" id="KW-1133">Transmembrane helix</keyword>
<dbReference type="SMART" id="SM00397">
    <property type="entry name" value="t_SNARE"/>
    <property type="match status" value="1"/>
</dbReference>
<feature type="transmembrane region" description="Helical" evidence="7">
    <location>
        <begin position="12"/>
        <end position="34"/>
    </location>
</feature>
<dbReference type="CDD" id="cd15848">
    <property type="entry name" value="SNARE_syntaxin1-like"/>
    <property type="match status" value="1"/>
</dbReference>
<dbReference type="GO" id="GO:0012505">
    <property type="term" value="C:endomembrane system"/>
    <property type="evidence" value="ECO:0007669"/>
    <property type="project" value="TreeGrafter"/>
</dbReference>
<evidence type="ECO:0000256" key="5">
    <source>
        <dbReference type="ARBA" id="ARBA00023054"/>
    </source>
</evidence>
<dbReference type="Gene3D" id="1.20.5.110">
    <property type="match status" value="1"/>
</dbReference>
<dbReference type="PROSITE" id="PS51257">
    <property type="entry name" value="PROKAR_LIPOPROTEIN"/>
    <property type="match status" value="1"/>
</dbReference>
<evidence type="ECO:0000259" key="8">
    <source>
        <dbReference type="PROSITE" id="PS50192"/>
    </source>
</evidence>
<dbReference type="InterPro" id="IPR006011">
    <property type="entry name" value="Syntaxin_N"/>
</dbReference>
<dbReference type="GO" id="GO:0000149">
    <property type="term" value="F:SNARE binding"/>
    <property type="evidence" value="ECO:0007669"/>
    <property type="project" value="TreeGrafter"/>
</dbReference>
<keyword evidence="10" id="KW-1185">Reference proteome</keyword>
<dbReference type="GO" id="GO:0048278">
    <property type="term" value="P:vesicle docking"/>
    <property type="evidence" value="ECO:0007669"/>
    <property type="project" value="TreeGrafter"/>
</dbReference>
<proteinExistence type="inferred from homology"/>
<dbReference type="InterPro" id="IPR010989">
    <property type="entry name" value="SNARE"/>
</dbReference>
<evidence type="ECO:0000256" key="1">
    <source>
        <dbReference type="ARBA" id="ARBA00009063"/>
    </source>
</evidence>
<sequence length="629" mass="71572">MRERRKGDGVSWNRFFWCTLCIVFSCVILSGFTFSSFRLFSGERYMPLVVPAWRNPAMEAVSMESAVAPAILVREIVIFPDQAMVFLSYPPSGRLLTKEDLLCIYSLGNSSRPQFQHPPIAAEDGEDANGQMVRCPLQSGHSRVALMLRSDGSILSGPSHHWNKLVYEALIDRDNTTVVFVKGLNLRPGKVSNSSRFECLYGWDFRRPRLVLRTEVLSIAQEIVRCETPLSVLNGGAYRGNRTVKVSLRFPILKKAAVEKMNDLMTKSFMSYVDLKKATMKEEMKDLEAGPESGGDLEMARSSLMDTDMGLFLQEAEKVKEEMGAIRDILGRLEQSNEESKTLHKPEALKSLRTRINADIVAVLKQARTIRSQLEVMDRANEGNRRLSGCKEGTTIYRTRIAVTGGLRKKLKELMAEFQGLRQKMMTEYKETIGRRYFTVTGEYPDEEVIEKIISNGNGQGEEFFQRAVQEHGRGKVHETVVEIQDRYGAAKEIEKSLLELHQVFLDMAVIVEAQGEKMDDIEHHVMSASHYVKDGTRDLKTAKDHQRSSRRCMILAVVLLLEHPKTKHSIYKLNNFLTKEGKEKKKKLLQLSLIQEILHNHMTLCCTIIIYIPVLHGNLREKYHLVQA</sequence>
<keyword evidence="3" id="KW-0653">Protein transport</keyword>
<evidence type="ECO:0000256" key="6">
    <source>
        <dbReference type="RuleBase" id="RU003858"/>
    </source>
</evidence>
<gene>
    <name evidence="9" type="ORF">SAY86_030221</name>
</gene>
<evidence type="ECO:0000256" key="2">
    <source>
        <dbReference type="ARBA" id="ARBA00022448"/>
    </source>
</evidence>
<dbReference type="InterPro" id="IPR045242">
    <property type="entry name" value="Syntaxin"/>
</dbReference>
<keyword evidence="7" id="KW-0472">Membrane</keyword>
<dbReference type="InterPro" id="IPR000727">
    <property type="entry name" value="T_SNARE_dom"/>
</dbReference>
<dbReference type="GO" id="GO:0006906">
    <property type="term" value="P:vesicle fusion"/>
    <property type="evidence" value="ECO:0007669"/>
    <property type="project" value="TreeGrafter"/>
</dbReference>
<dbReference type="FunFam" id="1.20.5.110:FF:000008">
    <property type="entry name" value="Syntaxin 132"/>
    <property type="match status" value="1"/>
</dbReference>
<dbReference type="Pfam" id="PF00804">
    <property type="entry name" value="Syntaxin"/>
    <property type="match status" value="1"/>
</dbReference>
<dbReference type="GO" id="GO:0031201">
    <property type="term" value="C:SNARE complex"/>
    <property type="evidence" value="ECO:0007669"/>
    <property type="project" value="TreeGrafter"/>
</dbReference>
<dbReference type="GO" id="GO:0006887">
    <property type="term" value="P:exocytosis"/>
    <property type="evidence" value="ECO:0007669"/>
    <property type="project" value="TreeGrafter"/>
</dbReference>
<keyword evidence="5" id="KW-0175">Coiled coil</keyword>
<keyword evidence="7" id="KW-0812">Transmembrane</keyword>
<dbReference type="PANTHER" id="PTHR19957">
    <property type="entry name" value="SYNTAXIN"/>
    <property type="match status" value="1"/>
</dbReference>
<name>A0AAN7M2H9_TRANT</name>
<keyword evidence="4" id="KW-0007">Acetylation</keyword>
<dbReference type="SMART" id="SM00503">
    <property type="entry name" value="SynN"/>
    <property type="match status" value="1"/>
</dbReference>
<feature type="domain" description="T-SNARE coiled-coil homology" evidence="8">
    <location>
        <begin position="481"/>
        <end position="543"/>
    </location>
</feature>
<dbReference type="PANTHER" id="PTHR19957:SF251">
    <property type="entry name" value="SYNTAXIN-RELATED PROTEIN KNOLLE"/>
    <property type="match status" value="1"/>
</dbReference>
<protein>
    <recommendedName>
        <fullName evidence="8">t-SNARE coiled-coil homology domain-containing protein</fullName>
    </recommendedName>
</protein>
<dbReference type="PROSITE" id="PS50192">
    <property type="entry name" value="T_SNARE"/>
    <property type="match status" value="1"/>
</dbReference>
<dbReference type="EMBL" id="JAXQNO010000005">
    <property type="protein sequence ID" value="KAK4797895.1"/>
    <property type="molecule type" value="Genomic_DNA"/>
</dbReference>
<reference evidence="9 10" key="1">
    <citation type="journal article" date="2023" name="Hortic Res">
        <title>Pangenome of water caltrop reveals structural variations and asymmetric subgenome divergence after allopolyploidization.</title>
        <authorList>
            <person name="Zhang X."/>
            <person name="Chen Y."/>
            <person name="Wang L."/>
            <person name="Yuan Y."/>
            <person name="Fang M."/>
            <person name="Shi L."/>
            <person name="Lu R."/>
            <person name="Comes H.P."/>
            <person name="Ma Y."/>
            <person name="Chen Y."/>
            <person name="Huang G."/>
            <person name="Zhou Y."/>
            <person name="Zheng Z."/>
            <person name="Qiu Y."/>
        </authorList>
    </citation>
    <scope>NUCLEOTIDE SEQUENCE [LARGE SCALE GENOMIC DNA]</scope>
    <source>
        <strain evidence="9">F231</strain>
    </source>
</reference>
<evidence type="ECO:0000256" key="4">
    <source>
        <dbReference type="ARBA" id="ARBA00022990"/>
    </source>
</evidence>